<dbReference type="InterPro" id="IPR023210">
    <property type="entry name" value="NADP_OxRdtase_dom"/>
</dbReference>
<dbReference type="OrthoDB" id="2310150at2759"/>
<dbReference type="InterPro" id="IPR050523">
    <property type="entry name" value="AKR_Detox_Biosynth"/>
</dbReference>
<dbReference type="Gene3D" id="3.20.20.100">
    <property type="entry name" value="NADP-dependent oxidoreductase domain"/>
    <property type="match status" value="1"/>
</dbReference>
<dbReference type="InterPro" id="IPR036812">
    <property type="entry name" value="NAD(P)_OxRdtase_dom_sf"/>
</dbReference>
<proteinExistence type="predicted"/>
<reference evidence="3" key="1">
    <citation type="journal article" date="2020" name="Stud. Mycol.">
        <title>101 Dothideomycetes genomes: a test case for predicting lifestyles and emergence of pathogens.</title>
        <authorList>
            <person name="Haridas S."/>
            <person name="Albert R."/>
            <person name="Binder M."/>
            <person name="Bloem J."/>
            <person name="Labutti K."/>
            <person name="Salamov A."/>
            <person name="Andreopoulos B."/>
            <person name="Baker S."/>
            <person name="Barry K."/>
            <person name="Bills G."/>
            <person name="Bluhm B."/>
            <person name="Cannon C."/>
            <person name="Castanera R."/>
            <person name="Culley D."/>
            <person name="Daum C."/>
            <person name="Ezra D."/>
            <person name="Gonzalez J."/>
            <person name="Henrissat B."/>
            <person name="Kuo A."/>
            <person name="Liang C."/>
            <person name="Lipzen A."/>
            <person name="Lutzoni F."/>
            <person name="Magnuson J."/>
            <person name="Mondo S."/>
            <person name="Nolan M."/>
            <person name="Ohm R."/>
            <person name="Pangilinan J."/>
            <person name="Park H.-J."/>
            <person name="Ramirez L."/>
            <person name="Alfaro M."/>
            <person name="Sun H."/>
            <person name="Tritt A."/>
            <person name="Yoshinaga Y."/>
            <person name="Zwiers L.-H."/>
            <person name="Turgeon B."/>
            <person name="Goodwin S."/>
            <person name="Spatafora J."/>
            <person name="Crous P."/>
            <person name="Grigoriev I."/>
        </authorList>
    </citation>
    <scope>NUCLEOTIDE SEQUENCE</scope>
    <source>
        <strain evidence="3">CBS 260.36</strain>
    </source>
</reference>
<evidence type="ECO:0000313" key="3">
    <source>
        <dbReference type="EMBL" id="KAF2154244.1"/>
    </source>
</evidence>
<organism evidence="3 4">
    <name type="scientific">Myriangium duriaei CBS 260.36</name>
    <dbReference type="NCBI Taxonomy" id="1168546"/>
    <lineage>
        <taxon>Eukaryota</taxon>
        <taxon>Fungi</taxon>
        <taxon>Dikarya</taxon>
        <taxon>Ascomycota</taxon>
        <taxon>Pezizomycotina</taxon>
        <taxon>Dothideomycetes</taxon>
        <taxon>Dothideomycetidae</taxon>
        <taxon>Myriangiales</taxon>
        <taxon>Myriangiaceae</taxon>
        <taxon>Myriangium</taxon>
    </lineage>
</organism>
<evidence type="ECO:0000256" key="1">
    <source>
        <dbReference type="ARBA" id="ARBA00023002"/>
    </source>
</evidence>
<dbReference type="CDD" id="cd19075">
    <property type="entry name" value="AKR_AKR7A1-5"/>
    <property type="match status" value="1"/>
</dbReference>
<dbReference type="PANTHER" id="PTHR43364">
    <property type="entry name" value="NADH-SPECIFIC METHYLGLYOXAL REDUCTASE-RELATED"/>
    <property type="match status" value="1"/>
</dbReference>
<dbReference type="Proteomes" id="UP000799439">
    <property type="component" value="Unassembled WGS sequence"/>
</dbReference>
<keyword evidence="4" id="KW-1185">Reference proteome</keyword>
<dbReference type="PANTHER" id="PTHR43364:SF4">
    <property type="entry name" value="NAD(P)-LINKED OXIDOREDUCTASE SUPERFAMILY PROTEIN"/>
    <property type="match status" value="1"/>
</dbReference>
<feature type="domain" description="NADP-dependent oxidoreductase" evidence="2">
    <location>
        <begin position="26"/>
        <end position="296"/>
    </location>
</feature>
<gene>
    <name evidence="3" type="ORF">K461DRAFT_277356</name>
</gene>
<keyword evidence="1" id="KW-0560">Oxidoreductase</keyword>
<accession>A0A9P4MLI5</accession>
<dbReference type="PRINTS" id="PR00069">
    <property type="entry name" value="ALDKETRDTASE"/>
</dbReference>
<dbReference type="Pfam" id="PF00248">
    <property type="entry name" value="Aldo_ket_red"/>
    <property type="match status" value="1"/>
</dbReference>
<protein>
    <submittedName>
        <fullName evidence="3">Aldo/keto reductase</fullName>
    </submittedName>
</protein>
<evidence type="ECO:0000259" key="2">
    <source>
        <dbReference type="Pfam" id="PF00248"/>
    </source>
</evidence>
<name>A0A9P4MLI5_9PEZI</name>
<dbReference type="SUPFAM" id="SSF51430">
    <property type="entry name" value="NAD(P)-linked oxidoreductase"/>
    <property type="match status" value="1"/>
</dbReference>
<dbReference type="EMBL" id="ML996084">
    <property type="protein sequence ID" value="KAF2154244.1"/>
    <property type="molecule type" value="Genomic_DNA"/>
</dbReference>
<sequence length="310" mass="34133">MVKVVFGLMGSGPHITAPALADAGGVQKFLDVCNKHKIRELDTAAAYKGSESLLGQVDAAQKFIVSTKAPAFSPHSLASDKIISNCNKSLQDLKTDKVDIYYLHGPDHSTPLEEQCDAMGKLYAEGKFQRFGVSNISPQAVRTIHEYCKSKGYCLPKVYQGSYNPLQRQLEIELFPVLRELDMKFYAYSPLAGGIFAKKLEDILSPAAGDRFDVFPVFKRYLTDDSIPALRKLHQQCDEEGVGILEANLRWFKHHSGLGEGDAYILGATKPEQLERTLALSEGLPLSDGLAKAFEGLWEATKASAASYHF</sequence>
<comment type="caution">
    <text evidence="3">The sequence shown here is derived from an EMBL/GenBank/DDBJ whole genome shotgun (WGS) entry which is preliminary data.</text>
</comment>
<dbReference type="InterPro" id="IPR020471">
    <property type="entry name" value="AKR"/>
</dbReference>
<evidence type="ECO:0000313" key="4">
    <source>
        <dbReference type="Proteomes" id="UP000799439"/>
    </source>
</evidence>
<dbReference type="GO" id="GO:0016491">
    <property type="term" value="F:oxidoreductase activity"/>
    <property type="evidence" value="ECO:0007669"/>
    <property type="project" value="UniProtKB-KW"/>
</dbReference>
<dbReference type="AlphaFoldDB" id="A0A9P4MLI5"/>